<evidence type="ECO:0000256" key="14">
    <source>
        <dbReference type="ARBA" id="ARBA00047899"/>
    </source>
</evidence>
<dbReference type="SMART" id="SM00091">
    <property type="entry name" value="PAS"/>
    <property type="match status" value="1"/>
</dbReference>
<feature type="domain" description="Protein kinase" evidence="18">
    <location>
        <begin position="546"/>
        <end position="802"/>
    </location>
</feature>
<dbReference type="Gene3D" id="1.10.510.10">
    <property type="entry name" value="Transferase(Phosphotransferase) domain 1"/>
    <property type="match status" value="1"/>
</dbReference>
<evidence type="ECO:0000256" key="13">
    <source>
        <dbReference type="ARBA" id="ARBA00023170"/>
    </source>
</evidence>
<dbReference type="PRINTS" id="PR00109">
    <property type="entry name" value="TYRKINASE"/>
</dbReference>
<feature type="compositionally biased region" description="Polar residues" evidence="17">
    <location>
        <begin position="1"/>
        <end position="11"/>
    </location>
</feature>
<dbReference type="SMART" id="SM00220">
    <property type="entry name" value="S_TKc"/>
    <property type="match status" value="1"/>
</dbReference>
<dbReference type="GO" id="GO:0006355">
    <property type="term" value="P:regulation of DNA-templated transcription"/>
    <property type="evidence" value="ECO:0007669"/>
    <property type="project" value="InterPro"/>
</dbReference>
<comment type="similarity">
    <text evidence="2">Belongs to the protein kinase superfamily. TKL Ser/Thr protein kinase family. RAF subfamily.</text>
</comment>
<evidence type="ECO:0000256" key="3">
    <source>
        <dbReference type="ARBA" id="ARBA00012513"/>
    </source>
</evidence>
<evidence type="ECO:0000256" key="11">
    <source>
        <dbReference type="ARBA" id="ARBA00022991"/>
    </source>
</evidence>
<organism evidence="20 21">
    <name type="scientific">Amborella trichopoda</name>
    <dbReference type="NCBI Taxonomy" id="13333"/>
    <lineage>
        <taxon>Eukaryota</taxon>
        <taxon>Viridiplantae</taxon>
        <taxon>Streptophyta</taxon>
        <taxon>Embryophyta</taxon>
        <taxon>Tracheophyta</taxon>
        <taxon>Spermatophyta</taxon>
        <taxon>Magnoliopsida</taxon>
        <taxon>Amborellales</taxon>
        <taxon>Amborellaceae</taxon>
        <taxon>Amborella</taxon>
    </lineage>
</organism>
<dbReference type="PROSITE" id="PS00108">
    <property type="entry name" value="PROTEIN_KINASE_ST"/>
    <property type="match status" value="1"/>
</dbReference>
<evidence type="ECO:0000313" key="21">
    <source>
        <dbReference type="Proteomes" id="UP000017836"/>
    </source>
</evidence>
<evidence type="ECO:0000256" key="1">
    <source>
        <dbReference type="ARBA" id="ARBA00004370"/>
    </source>
</evidence>
<evidence type="ECO:0000256" key="15">
    <source>
        <dbReference type="ARBA" id="ARBA00048679"/>
    </source>
</evidence>
<feature type="region of interest" description="Disordered" evidence="17">
    <location>
        <begin position="378"/>
        <end position="404"/>
    </location>
</feature>
<dbReference type="GO" id="GO:0004672">
    <property type="term" value="F:protein kinase activity"/>
    <property type="evidence" value="ECO:0000318"/>
    <property type="project" value="GO_Central"/>
</dbReference>
<evidence type="ECO:0000256" key="5">
    <source>
        <dbReference type="ARBA" id="ARBA00022543"/>
    </source>
</evidence>
<evidence type="ECO:0000256" key="9">
    <source>
        <dbReference type="ARBA" id="ARBA00022777"/>
    </source>
</evidence>
<reference evidence="21" key="1">
    <citation type="journal article" date="2013" name="Science">
        <title>The Amborella genome and the evolution of flowering plants.</title>
        <authorList>
            <consortium name="Amborella Genome Project"/>
        </authorList>
    </citation>
    <scope>NUCLEOTIDE SEQUENCE [LARGE SCALE GENOMIC DNA]</scope>
</reference>
<sequence length="820" mass="90902">MPPLTRNNSDQMADLPQESRQYQMKNRFPARGSGFPASTHDPGHYQELQKRLWELERSHYELKEQFQSLKAARDSPENGDRRFSSGWRRLDSGERGGSVLPGFYSRNPYSNILQSMGHALYICRASTGEIVYWNRAAENLYGWMDCEAIGQRATELLIDERHYGYVERIMERLSMGHSWSGQFPFKKRSGEVFTAIVTETPLYEDGEITGVITVSTDAAPFNSLNPQNLGPNNQSREQVDRVPRIRGLSKAKIQWHPSPQIASSVSNLASKVLSRLRAGDANDSDCSSESGHESMPDTEHRESRGSDGLVGNSSGSANNNQQNEEDGNDSSQPLKIVGKVLSKLQIGVTSNNCSQLNRTGEPYPLDNLASISMGKPAESLSKVTPGDSNPGSNDSAKASPKDPMRLIGSKLVPKILPILKLKRTPGSDHSSADCKERGCIQGGDNSNGVNNKKLSPTLMGCPECSDIDKLGFPSPPLASEQEGKEHAQPSHKGSDENLVGDVGAHHKKLDRSSSGDSTGGGSRGSSSRGEMEQNAFADCEIIWEDLILREEIGQGSYAVVHHGIWNGSDVAIKVYSGGEYHEGILLDYKKEIDIMKRLRHPNVLLFMGAVYAPNRLAIVTEFMPRGSLFRTLHKNTQALDLKRRLRMALDVARGMNYLHHRNPPIIHRDLKSSNLLVDKNWTVKVGDFGLSRLKNSTFVTAKSGRGTPQWMAPEVLRNEPSNEKSDVYSFGVILWELMTESVPWSNLNSLQVVGVVGFMDRRLELPEGLDHRVSSIIQDCWHSDPECRPSFEHIPQRLRSLINTVPATAVRRTSSSETPR</sequence>
<dbReference type="InterPro" id="IPR050167">
    <property type="entry name" value="Ser_Thr_protein_kinase"/>
</dbReference>
<dbReference type="NCBIfam" id="TIGR00229">
    <property type="entry name" value="sensory_box"/>
    <property type="match status" value="1"/>
</dbReference>
<dbReference type="InterPro" id="IPR013767">
    <property type="entry name" value="PAS_fold"/>
</dbReference>
<dbReference type="OMA" id="NLKKIQW"/>
<keyword evidence="11" id="KW-0157">Chromophore</keyword>
<evidence type="ECO:0000256" key="2">
    <source>
        <dbReference type="ARBA" id="ARBA00010507"/>
    </source>
</evidence>
<dbReference type="AlphaFoldDB" id="U5DD42"/>
<evidence type="ECO:0000256" key="7">
    <source>
        <dbReference type="ARBA" id="ARBA00022679"/>
    </source>
</evidence>
<protein>
    <recommendedName>
        <fullName evidence="3">non-specific serine/threonine protein kinase</fullName>
        <ecNumber evidence="3">2.7.11.1</ecNumber>
    </recommendedName>
</protein>
<keyword evidence="10 16" id="KW-0067">ATP-binding</keyword>
<dbReference type="Pfam" id="PF00989">
    <property type="entry name" value="PAS"/>
    <property type="match status" value="1"/>
</dbReference>
<dbReference type="Gene3D" id="3.30.450.20">
    <property type="entry name" value="PAS domain"/>
    <property type="match status" value="1"/>
</dbReference>
<evidence type="ECO:0000256" key="17">
    <source>
        <dbReference type="SAM" id="MobiDB-lite"/>
    </source>
</evidence>
<evidence type="ECO:0000256" key="16">
    <source>
        <dbReference type="PROSITE-ProRule" id="PRU10141"/>
    </source>
</evidence>
<keyword evidence="6" id="KW-0716">Sensory transduction</keyword>
<dbReference type="SUPFAM" id="SSF56112">
    <property type="entry name" value="Protein kinase-like (PK-like)"/>
    <property type="match status" value="1"/>
</dbReference>
<dbReference type="GO" id="GO:0007165">
    <property type="term" value="P:signal transduction"/>
    <property type="evidence" value="ECO:0000318"/>
    <property type="project" value="GO_Central"/>
</dbReference>
<evidence type="ECO:0000256" key="4">
    <source>
        <dbReference type="ARBA" id="ARBA00022527"/>
    </source>
</evidence>
<dbReference type="InterPro" id="IPR011009">
    <property type="entry name" value="Kinase-like_dom_sf"/>
</dbReference>
<dbReference type="PROSITE" id="PS50112">
    <property type="entry name" value="PAS"/>
    <property type="match status" value="1"/>
</dbReference>
<dbReference type="SUPFAM" id="SSF55785">
    <property type="entry name" value="PYP-like sensor domain (PAS domain)"/>
    <property type="match status" value="1"/>
</dbReference>
<keyword evidence="7" id="KW-0808">Transferase</keyword>
<dbReference type="eggNOG" id="KOG0192">
    <property type="taxonomic scope" value="Eukaryota"/>
</dbReference>
<accession>U5DD42</accession>
<dbReference type="InterPro" id="IPR035965">
    <property type="entry name" value="PAS-like_dom_sf"/>
</dbReference>
<evidence type="ECO:0000313" key="20">
    <source>
        <dbReference type="EMBL" id="ERN19342.1"/>
    </source>
</evidence>
<feature type="compositionally biased region" description="Basic and acidic residues" evidence="17">
    <location>
        <begin position="71"/>
        <end position="89"/>
    </location>
</feature>
<evidence type="ECO:0000256" key="8">
    <source>
        <dbReference type="ARBA" id="ARBA00022741"/>
    </source>
</evidence>
<dbReference type="InterPro" id="IPR000719">
    <property type="entry name" value="Prot_kinase_dom"/>
</dbReference>
<feature type="region of interest" description="Disordered" evidence="17">
    <location>
        <begin position="279"/>
        <end position="332"/>
    </location>
</feature>
<feature type="region of interest" description="Disordered" evidence="17">
    <location>
        <begin position="1"/>
        <end position="43"/>
    </location>
</feature>
<dbReference type="FunFam" id="3.30.200.20:FF:000060">
    <property type="entry name" value="Serine/threonine-protein kinase isoform 1"/>
    <property type="match status" value="1"/>
</dbReference>
<evidence type="ECO:0000259" key="19">
    <source>
        <dbReference type="PROSITE" id="PS50112"/>
    </source>
</evidence>
<dbReference type="Gene3D" id="3.30.200.20">
    <property type="entry name" value="Phosphorylase Kinase, domain 1"/>
    <property type="match status" value="1"/>
</dbReference>
<dbReference type="CDD" id="cd00130">
    <property type="entry name" value="PAS"/>
    <property type="match status" value="1"/>
</dbReference>
<feature type="region of interest" description="Disordered" evidence="17">
    <location>
        <begin position="68"/>
        <end position="89"/>
    </location>
</feature>
<dbReference type="Pfam" id="PF07714">
    <property type="entry name" value="PK_Tyr_Ser-Thr"/>
    <property type="match status" value="1"/>
</dbReference>
<gene>
    <name evidence="20" type="ORF">AMTR_s00069p00101580</name>
</gene>
<feature type="region of interest" description="Disordered" evidence="17">
    <location>
        <begin position="471"/>
        <end position="532"/>
    </location>
</feature>
<dbReference type="GO" id="GO:0004674">
    <property type="term" value="F:protein serine/threonine kinase activity"/>
    <property type="evidence" value="ECO:0007669"/>
    <property type="project" value="UniProtKB-KW"/>
</dbReference>
<keyword evidence="13" id="KW-0675">Receptor</keyword>
<dbReference type="PROSITE" id="PS00107">
    <property type="entry name" value="PROTEIN_KINASE_ATP"/>
    <property type="match status" value="1"/>
</dbReference>
<proteinExistence type="inferred from homology"/>
<feature type="binding site" evidence="16">
    <location>
        <position position="573"/>
    </location>
    <ligand>
        <name>ATP</name>
        <dbReference type="ChEBI" id="CHEBI:30616"/>
    </ligand>
</feature>
<keyword evidence="8 16" id="KW-0547">Nucleotide-binding</keyword>
<feature type="compositionally biased region" description="Low complexity" evidence="17">
    <location>
        <begin position="311"/>
        <end position="322"/>
    </location>
</feature>
<dbReference type="EMBL" id="KI392069">
    <property type="protein sequence ID" value="ERN19342.1"/>
    <property type="molecule type" value="Genomic_DNA"/>
</dbReference>
<dbReference type="InterPro" id="IPR008271">
    <property type="entry name" value="Ser/Thr_kinase_AS"/>
</dbReference>
<dbReference type="PROSITE" id="PS50011">
    <property type="entry name" value="PROTEIN_KINASE_DOM"/>
    <property type="match status" value="1"/>
</dbReference>
<dbReference type="GO" id="GO:0005524">
    <property type="term" value="F:ATP binding"/>
    <property type="evidence" value="ECO:0007669"/>
    <property type="project" value="UniProtKB-UniRule"/>
</dbReference>
<feature type="domain" description="PAS" evidence="19">
    <location>
        <begin position="105"/>
        <end position="177"/>
    </location>
</feature>
<feature type="compositionally biased region" description="Polar residues" evidence="17">
    <location>
        <begin position="386"/>
        <end position="396"/>
    </location>
</feature>
<dbReference type="GO" id="GO:0016020">
    <property type="term" value="C:membrane"/>
    <property type="evidence" value="ECO:0007669"/>
    <property type="project" value="UniProtKB-SubCell"/>
</dbReference>
<dbReference type="GO" id="GO:0005737">
    <property type="term" value="C:cytoplasm"/>
    <property type="evidence" value="ECO:0000318"/>
    <property type="project" value="GO_Central"/>
</dbReference>
<evidence type="ECO:0000256" key="6">
    <source>
        <dbReference type="ARBA" id="ARBA00022606"/>
    </source>
</evidence>
<keyword evidence="4" id="KW-0723">Serine/threonine-protein kinase</keyword>
<name>U5DD42_AMBTC</name>
<dbReference type="FunFam" id="1.10.510.10:FF:000476">
    <property type="entry name" value="PAS domain-containing protein tyrosine kinase family protein"/>
    <property type="match status" value="1"/>
</dbReference>
<keyword evidence="21" id="KW-1185">Reference proteome</keyword>
<dbReference type="PANTHER" id="PTHR23257">
    <property type="entry name" value="SERINE-THREONINE PROTEIN KINASE"/>
    <property type="match status" value="1"/>
</dbReference>
<comment type="catalytic activity">
    <reaction evidence="14">
        <text>L-threonyl-[protein] + ATP = O-phospho-L-threonyl-[protein] + ADP + H(+)</text>
        <dbReference type="Rhea" id="RHEA:46608"/>
        <dbReference type="Rhea" id="RHEA-COMP:11060"/>
        <dbReference type="Rhea" id="RHEA-COMP:11605"/>
        <dbReference type="ChEBI" id="CHEBI:15378"/>
        <dbReference type="ChEBI" id="CHEBI:30013"/>
        <dbReference type="ChEBI" id="CHEBI:30616"/>
        <dbReference type="ChEBI" id="CHEBI:61977"/>
        <dbReference type="ChEBI" id="CHEBI:456216"/>
        <dbReference type="EC" id="2.7.11.1"/>
    </reaction>
</comment>
<keyword evidence="9" id="KW-0418">Kinase</keyword>
<evidence type="ECO:0000259" key="18">
    <source>
        <dbReference type="PROSITE" id="PS50011"/>
    </source>
</evidence>
<feature type="compositionally biased region" description="Basic and acidic residues" evidence="17">
    <location>
        <begin position="481"/>
        <end position="495"/>
    </location>
</feature>
<dbReference type="Proteomes" id="UP000017836">
    <property type="component" value="Unassembled WGS sequence"/>
</dbReference>
<dbReference type="Gramene" id="ERN19342">
    <property type="protein sequence ID" value="ERN19342"/>
    <property type="gene ID" value="AMTR_s00069p00101580"/>
</dbReference>
<dbReference type="EC" id="2.7.11.1" evidence="3"/>
<comment type="subcellular location">
    <subcellularLocation>
        <location evidence="1">Membrane</location>
    </subcellularLocation>
</comment>
<comment type="catalytic activity">
    <reaction evidence="15">
        <text>L-seryl-[protein] + ATP = O-phospho-L-seryl-[protein] + ADP + H(+)</text>
        <dbReference type="Rhea" id="RHEA:17989"/>
        <dbReference type="Rhea" id="RHEA-COMP:9863"/>
        <dbReference type="Rhea" id="RHEA-COMP:11604"/>
        <dbReference type="ChEBI" id="CHEBI:15378"/>
        <dbReference type="ChEBI" id="CHEBI:29999"/>
        <dbReference type="ChEBI" id="CHEBI:30616"/>
        <dbReference type="ChEBI" id="CHEBI:83421"/>
        <dbReference type="ChEBI" id="CHEBI:456216"/>
        <dbReference type="EC" id="2.7.11.1"/>
    </reaction>
</comment>
<keyword evidence="12" id="KW-0472">Membrane</keyword>
<dbReference type="CDD" id="cd13999">
    <property type="entry name" value="STKc_MAP3K-like"/>
    <property type="match status" value="1"/>
</dbReference>
<feature type="compositionally biased region" description="Basic and acidic residues" evidence="17">
    <location>
        <begin position="290"/>
        <end position="305"/>
    </location>
</feature>
<dbReference type="GO" id="GO:0009881">
    <property type="term" value="F:photoreceptor activity"/>
    <property type="evidence" value="ECO:0007669"/>
    <property type="project" value="UniProtKB-KW"/>
</dbReference>
<dbReference type="PANTHER" id="PTHR23257:SF878">
    <property type="entry name" value="PAS DOMAIN-CONTAINING PROTEIN TYROSINE KINASE FAMILY PROTEIN"/>
    <property type="match status" value="1"/>
</dbReference>
<evidence type="ECO:0000256" key="12">
    <source>
        <dbReference type="ARBA" id="ARBA00023136"/>
    </source>
</evidence>
<dbReference type="InterPro" id="IPR001245">
    <property type="entry name" value="Ser-Thr/Tyr_kinase_cat_dom"/>
</dbReference>
<dbReference type="HOGENOM" id="CLU_000288_7_29_1"/>
<evidence type="ECO:0000256" key="10">
    <source>
        <dbReference type="ARBA" id="ARBA00022840"/>
    </source>
</evidence>
<feature type="region of interest" description="Disordered" evidence="17">
    <location>
        <begin position="422"/>
        <end position="451"/>
    </location>
</feature>
<dbReference type="STRING" id="13333.U5DD42"/>
<keyword evidence="5" id="KW-0600">Photoreceptor protein</keyword>
<dbReference type="InterPro" id="IPR017441">
    <property type="entry name" value="Protein_kinase_ATP_BS"/>
</dbReference>
<dbReference type="InterPro" id="IPR000014">
    <property type="entry name" value="PAS"/>
</dbReference>